<dbReference type="Gene3D" id="1.25.40.20">
    <property type="entry name" value="Ankyrin repeat-containing domain"/>
    <property type="match status" value="1"/>
</dbReference>
<dbReference type="Proteomes" id="UP000319210">
    <property type="component" value="Unassembled WGS sequence"/>
</dbReference>
<keyword evidence="1" id="KW-0677">Repeat</keyword>
<keyword evidence="5" id="KW-1185">Reference proteome</keyword>
<evidence type="ECO:0000256" key="3">
    <source>
        <dbReference type="PROSITE-ProRule" id="PRU00023"/>
    </source>
</evidence>
<keyword evidence="4" id="KW-0723">Serine/threonine-protein kinase</keyword>
<dbReference type="Pfam" id="PF12796">
    <property type="entry name" value="Ank_2"/>
    <property type="match status" value="1"/>
</dbReference>
<feature type="repeat" description="ANK" evidence="3">
    <location>
        <begin position="41"/>
        <end position="73"/>
    </location>
</feature>
<comment type="caution">
    <text evidence="4">The sequence shown here is derived from an EMBL/GenBank/DDBJ whole genome shotgun (WGS) entry which is preliminary data.</text>
</comment>
<dbReference type="GO" id="GO:0004674">
    <property type="term" value="F:protein serine/threonine kinase activity"/>
    <property type="evidence" value="ECO:0007669"/>
    <property type="project" value="UniProtKB-KW"/>
</dbReference>
<protein>
    <submittedName>
        <fullName evidence="4">Serine/threonine protein kinase</fullName>
    </submittedName>
</protein>
<accession>A0A4Y3QZB4</accession>
<dbReference type="OrthoDB" id="278248at2"/>
<evidence type="ECO:0000313" key="5">
    <source>
        <dbReference type="Proteomes" id="UP000319210"/>
    </source>
</evidence>
<dbReference type="PANTHER" id="PTHR24171">
    <property type="entry name" value="ANKYRIN REPEAT DOMAIN-CONTAINING PROTEIN 39-RELATED"/>
    <property type="match status" value="1"/>
</dbReference>
<reference evidence="4 5" key="1">
    <citation type="submission" date="2019-06" db="EMBL/GenBank/DDBJ databases">
        <title>Whole genome shotgun sequence of Streptomyces cacaoi subsp. cacaoi NBRC 12748.</title>
        <authorList>
            <person name="Hosoyama A."/>
            <person name="Uohara A."/>
            <person name="Ohji S."/>
            <person name="Ichikawa N."/>
        </authorList>
    </citation>
    <scope>NUCLEOTIDE SEQUENCE [LARGE SCALE GENOMIC DNA]</scope>
    <source>
        <strain evidence="4 5">NBRC 12748</strain>
    </source>
</reference>
<dbReference type="InterPro" id="IPR036770">
    <property type="entry name" value="Ankyrin_rpt-contain_sf"/>
</dbReference>
<dbReference type="PROSITE" id="PS50297">
    <property type="entry name" value="ANK_REP_REGION"/>
    <property type="match status" value="2"/>
</dbReference>
<proteinExistence type="predicted"/>
<keyword evidence="4" id="KW-0808">Transferase</keyword>
<name>A0A4Y3QZB4_STRCI</name>
<organism evidence="4 5">
    <name type="scientific">Streptomyces cacaoi</name>
    <dbReference type="NCBI Taxonomy" id="1898"/>
    <lineage>
        <taxon>Bacteria</taxon>
        <taxon>Bacillati</taxon>
        <taxon>Actinomycetota</taxon>
        <taxon>Actinomycetes</taxon>
        <taxon>Kitasatosporales</taxon>
        <taxon>Streptomycetaceae</taxon>
        <taxon>Streptomyces</taxon>
    </lineage>
</organism>
<feature type="repeat" description="ANK" evidence="3">
    <location>
        <begin position="77"/>
        <end position="109"/>
    </location>
</feature>
<dbReference type="SMART" id="SM00248">
    <property type="entry name" value="ANK"/>
    <property type="match status" value="4"/>
</dbReference>
<dbReference type="AlphaFoldDB" id="A0A4Y3QZB4"/>
<evidence type="ECO:0000256" key="1">
    <source>
        <dbReference type="ARBA" id="ARBA00022737"/>
    </source>
</evidence>
<evidence type="ECO:0000313" key="4">
    <source>
        <dbReference type="EMBL" id="GEB49778.1"/>
    </source>
</evidence>
<dbReference type="EMBL" id="BJMM01000009">
    <property type="protein sequence ID" value="GEB49778.1"/>
    <property type="molecule type" value="Genomic_DNA"/>
</dbReference>
<dbReference type="InterPro" id="IPR002110">
    <property type="entry name" value="Ankyrin_rpt"/>
</dbReference>
<dbReference type="PRINTS" id="PR01415">
    <property type="entry name" value="ANKYRIN"/>
</dbReference>
<evidence type="ECO:0000256" key="2">
    <source>
        <dbReference type="ARBA" id="ARBA00023043"/>
    </source>
</evidence>
<gene>
    <name evidence="4" type="ORF">SCA03_23290</name>
</gene>
<keyword evidence="4" id="KW-0418">Kinase</keyword>
<dbReference type="SUPFAM" id="SSF48403">
    <property type="entry name" value="Ankyrin repeat"/>
    <property type="match status" value="1"/>
</dbReference>
<sequence>MNNQRRKRLSRRLAEAVLAGDAALVAALLRAGADPARGHGRGATPLYTAAVHGEAGIARLLLAAGAGPDTESAGDGTEGTPLCAAACWGHTAVVRVLLEYGADPDLREDHGAGLSPLDWAHHGPHPGTVALLVAAGARETTSR</sequence>
<dbReference type="RefSeq" id="WP_030881165.1">
    <property type="nucleotide sequence ID" value="NZ_JAUZGE010000253.1"/>
</dbReference>
<keyword evidence="2 3" id="KW-0040">ANK repeat</keyword>
<dbReference type="PROSITE" id="PS50088">
    <property type="entry name" value="ANK_REPEAT"/>
    <property type="match status" value="2"/>
</dbReference>